<dbReference type="Gene3D" id="3.30.2310.20">
    <property type="entry name" value="RelE-like"/>
    <property type="match status" value="1"/>
</dbReference>
<gene>
    <name evidence="1" type="ORF">A3A74_07355</name>
</gene>
<dbReference type="STRING" id="1802055.A3A74_07355"/>
<protein>
    <recommendedName>
        <fullName evidence="3">Addiction module toxin RelE</fullName>
    </recommendedName>
</protein>
<name>A0A1F7I7H3_9BACT</name>
<dbReference type="InterPro" id="IPR035093">
    <property type="entry name" value="RelE/ParE_toxin_dom_sf"/>
</dbReference>
<comment type="caution">
    <text evidence="1">The sequence shown here is derived from an EMBL/GenBank/DDBJ whole genome shotgun (WGS) entry which is preliminary data.</text>
</comment>
<evidence type="ECO:0000313" key="2">
    <source>
        <dbReference type="Proteomes" id="UP000179270"/>
    </source>
</evidence>
<organism evidence="1 2">
    <name type="scientific">Candidatus Roizmanbacteria bacterium RIFCSPLOWO2_01_FULL_35_13</name>
    <dbReference type="NCBI Taxonomy" id="1802055"/>
    <lineage>
        <taxon>Bacteria</taxon>
        <taxon>Candidatus Roizmaniibacteriota</taxon>
    </lineage>
</organism>
<dbReference type="AlphaFoldDB" id="A0A1F7I7H3"/>
<accession>A0A1F7I7H3</accession>
<dbReference type="Proteomes" id="UP000179270">
    <property type="component" value="Unassembled WGS sequence"/>
</dbReference>
<dbReference type="EMBL" id="MGAF01000054">
    <property type="protein sequence ID" value="OGK39222.1"/>
    <property type="molecule type" value="Genomic_DNA"/>
</dbReference>
<reference evidence="1 2" key="1">
    <citation type="journal article" date="2016" name="Nat. Commun.">
        <title>Thousands of microbial genomes shed light on interconnected biogeochemical processes in an aquifer system.</title>
        <authorList>
            <person name="Anantharaman K."/>
            <person name="Brown C.T."/>
            <person name="Hug L.A."/>
            <person name="Sharon I."/>
            <person name="Castelle C.J."/>
            <person name="Probst A.J."/>
            <person name="Thomas B.C."/>
            <person name="Singh A."/>
            <person name="Wilkins M.J."/>
            <person name="Karaoz U."/>
            <person name="Brodie E.L."/>
            <person name="Williams K.H."/>
            <person name="Hubbard S.S."/>
            <person name="Banfield J.F."/>
        </authorList>
    </citation>
    <scope>NUCLEOTIDE SEQUENCE [LARGE SCALE GENOMIC DNA]</scope>
</reference>
<sequence length="67" mass="8027">MYSYFFKAKALKELIKLPKDIQKRIVDKVDFFVDSNKPLFFAENLVNYEIGQYRFRIEPISKLGISY</sequence>
<evidence type="ECO:0008006" key="3">
    <source>
        <dbReference type="Google" id="ProtNLM"/>
    </source>
</evidence>
<evidence type="ECO:0000313" key="1">
    <source>
        <dbReference type="EMBL" id="OGK39222.1"/>
    </source>
</evidence>
<dbReference type="SUPFAM" id="SSF143011">
    <property type="entry name" value="RelE-like"/>
    <property type="match status" value="1"/>
</dbReference>
<proteinExistence type="predicted"/>